<name>A0AAD5QJ22_PARTN</name>
<dbReference type="EMBL" id="JAHQIW010001045">
    <property type="protein sequence ID" value="KAJ1351309.1"/>
    <property type="molecule type" value="Genomic_DNA"/>
</dbReference>
<keyword evidence="2" id="KW-1185">Reference proteome</keyword>
<comment type="caution">
    <text evidence="1">The sequence shown here is derived from an EMBL/GenBank/DDBJ whole genome shotgun (WGS) entry which is preliminary data.</text>
</comment>
<reference evidence="1" key="1">
    <citation type="submission" date="2021-06" db="EMBL/GenBank/DDBJ databases">
        <title>Parelaphostrongylus tenuis whole genome reference sequence.</title>
        <authorList>
            <person name="Garwood T.J."/>
            <person name="Larsen P.A."/>
            <person name="Fountain-Jones N.M."/>
            <person name="Garbe J.R."/>
            <person name="Macchietto M.G."/>
            <person name="Kania S.A."/>
            <person name="Gerhold R.W."/>
            <person name="Richards J.E."/>
            <person name="Wolf T.M."/>
        </authorList>
    </citation>
    <scope>NUCLEOTIDE SEQUENCE</scope>
    <source>
        <strain evidence="1">MNPRO001-30</strain>
        <tissue evidence="1">Meninges</tissue>
    </source>
</reference>
<accession>A0AAD5QJ22</accession>
<evidence type="ECO:0000313" key="2">
    <source>
        <dbReference type="Proteomes" id="UP001196413"/>
    </source>
</evidence>
<organism evidence="1 2">
    <name type="scientific">Parelaphostrongylus tenuis</name>
    <name type="common">Meningeal worm</name>
    <dbReference type="NCBI Taxonomy" id="148309"/>
    <lineage>
        <taxon>Eukaryota</taxon>
        <taxon>Metazoa</taxon>
        <taxon>Ecdysozoa</taxon>
        <taxon>Nematoda</taxon>
        <taxon>Chromadorea</taxon>
        <taxon>Rhabditida</taxon>
        <taxon>Rhabditina</taxon>
        <taxon>Rhabditomorpha</taxon>
        <taxon>Strongyloidea</taxon>
        <taxon>Metastrongylidae</taxon>
        <taxon>Parelaphostrongylus</taxon>
    </lineage>
</organism>
<dbReference type="Proteomes" id="UP001196413">
    <property type="component" value="Unassembled WGS sequence"/>
</dbReference>
<dbReference type="AlphaFoldDB" id="A0AAD5QJ22"/>
<proteinExistence type="predicted"/>
<gene>
    <name evidence="1" type="ORF">KIN20_007294</name>
</gene>
<protein>
    <submittedName>
        <fullName evidence="1">Uncharacterized protein</fullName>
    </submittedName>
</protein>
<sequence length="71" mass="7752">MEHSSLSFVHHLSSRVGRSQHPGISLAQTLLGSDPRCGYEKLSHSAKRSRVGVWTGLALSPVLPRDWSLCA</sequence>
<evidence type="ECO:0000313" key="1">
    <source>
        <dbReference type="EMBL" id="KAJ1351309.1"/>
    </source>
</evidence>